<dbReference type="Proteomes" id="UP000410492">
    <property type="component" value="Unassembled WGS sequence"/>
</dbReference>
<proteinExistence type="predicted"/>
<dbReference type="InterPro" id="IPR036322">
    <property type="entry name" value="WD40_repeat_dom_sf"/>
</dbReference>
<reference evidence="1 2" key="1">
    <citation type="submission" date="2019-01" db="EMBL/GenBank/DDBJ databases">
        <authorList>
            <person name="Sayadi A."/>
        </authorList>
    </citation>
    <scope>NUCLEOTIDE SEQUENCE [LARGE SCALE GENOMIC DNA]</scope>
</reference>
<dbReference type="SUPFAM" id="SSF50978">
    <property type="entry name" value="WD40 repeat-like"/>
    <property type="match status" value="1"/>
</dbReference>
<keyword evidence="2" id="KW-1185">Reference proteome</keyword>
<accession>A0A653DWW7</accession>
<sequence>MQIESAIITNDNFVLSGSKTGQLFCWDLVSAEIVKKYIHTPNKVLNSLSVHPRKDVVLTACVGSIKLWGGTDDIKMEEG</sequence>
<evidence type="ECO:0000313" key="2">
    <source>
        <dbReference type="Proteomes" id="UP000410492"/>
    </source>
</evidence>
<evidence type="ECO:0000313" key="1">
    <source>
        <dbReference type="EMBL" id="VEN63995.1"/>
    </source>
</evidence>
<name>A0A653DWW7_CALMS</name>
<protein>
    <submittedName>
        <fullName evidence="1">Uncharacterized protein</fullName>
    </submittedName>
</protein>
<dbReference type="AlphaFoldDB" id="A0A653DWW7"/>
<dbReference type="InterPro" id="IPR015943">
    <property type="entry name" value="WD40/YVTN_repeat-like_dom_sf"/>
</dbReference>
<dbReference type="Gene3D" id="2.130.10.10">
    <property type="entry name" value="YVTN repeat-like/Quinoprotein amine dehydrogenase"/>
    <property type="match status" value="1"/>
</dbReference>
<dbReference type="EMBL" id="CAACVG010015001">
    <property type="protein sequence ID" value="VEN63995.1"/>
    <property type="molecule type" value="Genomic_DNA"/>
</dbReference>
<dbReference type="OrthoDB" id="71437at2759"/>
<organism evidence="1 2">
    <name type="scientific">Callosobruchus maculatus</name>
    <name type="common">Southern cowpea weevil</name>
    <name type="synonym">Pulse bruchid</name>
    <dbReference type="NCBI Taxonomy" id="64391"/>
    <lineage>
        <taxon>Eukaryota</taxon>
        <taxon>Metazoa</taxon>
        <taxon>Ecdysozoa</taxon>
        <taxon>Arthropoda</taxon>
        <taxon>Hexapoda</taxon>
        <taxon>Insecta</taxon>
        <taxon>Pterygota</taxon>
        <taxon>Neoptera</taxon>
        <taxon>Endopterygota</taxon>
        <taxon>Coleoptera</taxon>
        <taxon>Polyphaga</taxon>
        <taxon>Cucujiformia</taxon>
        <taxon>Chrysomeloidea</taxon>
        <taxon>Chrysomelidae</taxon>
        <taxon>Bruchinae</taxon>
        <taxon>Bruchini</taxon>
        <taxon>Callosobruchus</taxon>
    </lineage>
</organism>
<gene>
    <name evidence="1" type="ORF">CALMAC_LOCUS20651</name>
</gene>